<keyword evidence="2" id="KW-0472">Membrane</keyword>
<organism evidence="3 4">
    <name type="scientific">Streptomyces tamarix</name>
    <dbReference type="NCBI Taxonomy" id="3078565"/>
    <lineage>
        <taxon>Bacteria</taxon>
        <taxon>Bacillati</taxon>
        <taxon>Actinomycetota</taxon>
        <taxon>Actinomycetes</taxon>
        <taxon>Kitasatosporales</taxon>
        <taxon>Streptomycetaceae</taxon>
        <taxon>Streptomyces</taxon>
    </lineage>
</organism>
<protein>
    <recommendedName>
        <fullName evidence="5">Aromatic ring-opening dioxygenase LigA</fullName>
    </recommendedName>
</protein>
<keyword evidence="2" id="KW-1133">Transmembrane helix</keyword>
<feature type="region of interest" description="Disordered" evidence="1">
    <location>
        <begin position="207"/>
        <end position="237"/>
    </location>
</feature>
<evidence type="ECO:0000313" key="3">
    <source>
        <dbReference type="EMBL" id="MDT9682443.1"/>
    </source>
</evidence>
<feature type="compositionally biased region" description="Polar residues" evidence="1">
    <location>
        <begin position="210"/>
        <end position="220"/>
    </location>
</feature>
<evidence type="ECO:0000256" key="1">
    <source>
        <dbReference type="SAM" id="MobiDB-lite"/>
    </source>
</evidence>
<dbReference type="Proteomes" id="UP001250181">
    <property type="component" value="Unassembled WGS sequence"/>
</dbReference>
<name>A0ABU3QI49_9ACTN</name>
<dbReference type="RefSeq" id="WP_315877527.1">
    <property type="nucleotide sequence ID" value="NZ_JAWCTQ010000009.1"/>
</dbReference>
<gene>
    <name evidence="3" type="ORF">RND61_10235</name>
</gene>
<keyword evidence="4" id="KW-1185">Reference proteome</keyword>
<dbReference type="EMBL" id="JAWCTQ010000009">
    <property type="protein sequence ID" value="MDT9682443.1"/>
    <property type="molecule type" value="Genomic_DNA"/>
</dbReference>
<reference evidence="3 4" key="1">
    <citation type="submission" date="2023-09" db="EMBL/GenBank/DDBJ databases">
        <title>Streptomyces sp. nov.: A antagonism against Alternaria gaisen Producing Streptochlin, Isolated from Tamarix root soil.</title>
        <authorList>
            <person name="Chen Y."/>
        </authorList>
    </citation>
    <scope>NUCLEOTIDE SEQUENCE [LARGE SCALE GENOMIC DNA]</scope>
    <source>
        <strain evidence="3 4">TRM76323</strain>
    </source>
</reference>
<evidence type="ECO:0000256" key="2">
    <source>
        <dbReference type="SAM" id="Phobius"/>
    </source>
</evidence>
<keyword evidence="2" id="KW-0812">Transmembrane</keyword>
<feature type="transmembrane region" description="Helical" evidence="2">
    <location>
        <begin position="48"/>
        <end position="70"/>
    </location>
</feature>
<comment type="caution">
    <text evidence="3">The sequence shown here is derived from an EMBL/GenBank/DDBJ whole genome shotgun (WGS) entry which is preliminary data.</text>
</comment>
<evidence type="ECO:0000313" key="4">
    <source>
        <dbReference type="Proteomes" id="UP001250181"/>
    </source>
</evidence>
<accession>A0ABU3QI49</accession>
<sequence>MSETTHSDEELLRRNLHELAAAEVGTAGSPQSAVLVARGRRALRRRRVAAVTASLALVGIVGAAGAYAGLLDDRRDVTVASPGDEKRAGEERVVSLLKGLLPEGKVTEVSPDGEGLVLGAYLKGVVTFDDGKGAGTVSMALGRTDDPSLALVSLADCSAKPGTVGRWGPKGTCTARNLPDGSRLLLTQGREAPYREQDPEVWSARLTKPDGSTLTVTESNAPAGKGAAPSREDPPLTQEQLTTLVTAEEWRPLLDSFPRRGGGNTDPDAPSGFELVNTFKPLLPPPLKLVGNAGGTGPSGYVRLQVDDGKGGAAVEVTVDRRGTNTGDRMRIEERQGPDPWSDKGTLRWSVTAIRPGGFQVTITAYNAHPVEGEPSRSTSPLTMEQLRDIASDGAWDRYR</sequence>
<proteinExistence type="predicted"/>
<evidence type="ECO:0008006" key="5">
    <source>
        <dbReference type="Google" id="ProtNLM"/>
    </source>
</evidence>